<dbReference type="Proteomes" id="UP001233172">
    <property type="component" value="Unassembled WGS sequence"/>
</dbReference>
<comment type="caution">
    <text evidence="3">The sequence shown here is derived from an EMBL/GenBank/DDBJ whole genome shotgun (WGS) entry which is preliminary data.</text>
</comment>
<dbReference type="AlphaFoldDB" id="A0AAD8B3Y0"/>
<reference evidence="3" key="1">
    <citation type="journal article" date="2023" name="PLoS Negl. Trop. Dis.">
        <title>A genome sequence for Biomphalaria pfeifferi, the major vector snail for the human-infecting parasite Schistosoma mansoni.</title>
        <authorList>
            <person name="Bu L."/>
            <person name="Lu L."/>
            <person name="Laidemitt M.R."/>
            <person name="Zhang S.M."/>
            <person name="Mutuku M."/>
            <person name="Mkoji G."/>
            <person name="Steinauer M."/>
            <person name="Loker E.S."/>
        </authorList>
    </citation>
    <scope>NUCLEOTIDE SEQUENCE</scope>
    <source>
        <strain evidence="3">KasaAsao</strain>
    </source>
</reference>
<dbReference type="Gene3D" id="3.40.50.410">
    <property type="entry name" value="von Willebrand factor, type A domain"/>
    <property type="match status" value="2"/>
</dbReference>
<name>A0AAD8B3Y0_BIOPF</name>
<sequence>MKYLTSLFIIFTCNRLTQQADPVCHNQMDLVFVIDGSNSLGPDNWEKAKFTVSNAVNGLSIGVNETRVGAVVYSKDVTVSIPLQTDVYMFKQKVNASDYPDESTATDLGIAAAVDLLTSQRRTNVSTVMIIITDGESDDKLKTKQAAQYARSLGINIWAVGVGDAISENELYDLATNRQLQTSIHKDYVQLSEQLKNLTTLACEQPAPICRRKLDLVFVFDGSNSVGENNFKGALEVVANAVDIFVVGPEDTRVGVVLFSTNVSDSIGLQTDSNTFKTRVKNLVYPDETTSTHLGINKAAEILTANRRDADMMIILITDGQSNNRDQTIYEATVAKSKFINIWTIGVSKAVDQSELESIASNGRNQTYLLADYQEFSEKLKLVTYEACGRKCYNYLDLVILIDGSNSVGEDTFRFALQTVAN</sequence>
<feature type="non-terminal residue" evidence="3">
    <location>
        <position position="1"/>
    </location>
</feature>
<feature type="chain" id="PRO_5041999466" evidence="1">
    <location>
        <begin position="20"/>
        <end position="422"/>
    </location>
</feature>
<dbReference type="SMART" id="SM00327">
    <property type="entry name" value="VWA"/>
    <property type="match status" value="2"/>
</dbReference>
<feature type="domain" description="VWFA" evidence="2">
    <location>
        <begin position="215"/>
        <end position="383"/>
    </location>
</feature>
<dbReference type="PROSITE" id="PS50234">
    <property type="entry name" value="VWFA"/>
    <property type="match status" value="2"/>
</dbReference>
<proteinExistence type="predicted"/>
<evidence type="ECO:0000259" key="2">
    <source>
        <dbReference type="PROSITE" id="PS50234"/>
    </source>
</evidence>
<evidence type="ECO:0000313" key="4">
    <source>
        <dbReference type="Proteomes" id="UP001233172"/>
    </source>
</evidence>
<protein>
    <submittedName>
        <fullName evidence="3">Matrilin-3</fullName>
    </submittedName>
</protein>
<dbReference type="SUPFAM" id="SSF53300">
    <property type="entry name" value="vWA-like"/>
    <property type="match status" value="3"/>
</dbReference>
<dbReference type="PRINTS" id="PR00453">
    <property type="entry name" value="VWFADOMAIN"/>
</dbReference>
<keyword evidence="4" id="KW-1185">Reference proteome</keyword>
<dbReference type="InterPro" id="IPR036465">
    <property type="entry name" value="vWFA_dom_sf"/>
</dbReference>
<accession>A0AAD8B3Y0</accession>
<dbReference type="InterPro" id="IPR002035">
    <property type="entry name" value="VWF_A"/>
</dbReference>
<feature type="signal peptide" evidence="1">
    <location>
        <begin position="1"/>
        <end position="19"/>
    </location>
</feature>
<evidence type="ECO:0000256" key="1">
    <source>
        <dbReference type="SAM" id="SignalP"/>
    </source>
</evidence>
<keyword evidence="1" id="KW-0732">Signal</keyword>
<dbReference type="PANTHER" id="PTHR24020:SF20">
    <property type="entry name" value="PH DOMAIN-CONTAINING PROTEIN"/>
    <property type="match status" value="1"/>
</dbReference>
<organism evidence="3 4">
    <name type="scientific">Biomphalaria pfeifferi</name>
    <name type="common">Bloodfluke planorb</name>
    <name type="synonym">Freshwater snail</name>
    <dbReference type="NCBI Taxonomy" id="112525"/>
    <lineage>
        <taxon>Eukaryota</taxon>
        <taxon>Metazoa</taxon>
        <taxon>Spiralia</taxon>
        <taxon>Lophotrochozoa</taxon>
        <taxon>Mollusca</taxon>
        <taxon>Gastropoda</taxon>
        <taxon>Heterobranchia</taxon>
        <taxon>Euthyneura</taxon>
        <taxon>Panpulmonata</taxon>
        <taxon>Hygrophila</taxon>
        <taxon>Lymnaeoidea</taxon>
        <taxon>Planorbidae</taxon>
        <taxon>Biomphalaria</taxon>
    </lineage>
</organism>
<feature type="domain" description="VWFA" evidence="2">
    <location>
        <begin position="29"/>
        <end position="198"/>
    </location>
</feature>
<reference evidence="3" key="2">
    <citation type="submission" date="2023-04" db="EMBL/GenBank/DDBJ databases">
        <authorList>
            <person name="Bu L."/>
            <person name="Lu L."/>
            <person name="Laidemitt M.R."/>
            <person name="Zhang S.M."/>
            <person name="Mutuku M."/>
            <person name="Mkoji G."/>
            <person name="Steinauer M."/>
            <person name="Loker E.S."/>
        </authorList>
    </citation>
    <scope>NUCLEOTIDE SEQUENCE</scope>
    <source>
        <strain evidence="3">KasaAsao</strain>
        <tissue evidence="3">Whole Snail</tissue>
    </source>
</reference>
<dbReference type="EMBL" id="JASAOG010000149">
    <property type="protein sequence ID" value="KAK0047594.1"/>
    <property type="molecule type" value="Genomic_DNA"/>
</dbReference>
<dbReference type="InterPro" id="IPR050525">
    <property type="entry name" value="ECM_Assembly_Org"/>
</dbReference>
<dbReference type="CDD" id="cd01450">
    <property type="entry name" value="vWFA_subfamily_ECM"/>
    <property type="match status" value="2"/>
</dbReference>
<dbReference type="Pfam" id="PF00092">
    <property type="entry name" value="VWA"/>
    <property type="match status" value="2"/>
</dbReference>
<evidence type="ECO:0000313" key="3">
    <source>
        <dbReference type="EMBL" id="KAK0047594.1"/>
    </source>
</evidence>
<dbReference type="PANTHER" id="PTHR24020">
    <property type="entry name" value="COLLAGEN ALPHA"/>
    <property type="match status" value="1"/>
</dbReference>
<gene>
    <name evidence="3" type="ORF">Bpfe_023021</name>
</gene>